<dbReference type="SUPFAM" id="SSF46894">
    <property type="entry name" value="C-terminal effector domain of the bipartite response regulators"/>
    <property type="match status" value="1"/>
</dbReference>
<evidence type="ECO:0000259" key="1">
    <source>
        <dbReference type="SMART" id="SM00421"/>
    </source>
</evidence>
<name>A0A7W6EUQ8_9SPHN</name>
<proteinExistence type="predicted"/>
<dbReference type="Gene3D" id="1.10.10.10">
    <property type="entry name" value="Winged helix-like DNA-binding domain superfamily/Winged helix DNA-binding domain"/>
    <property type="match status" value="1"/>
</dbReference>
<gene>
    <name evidence="2" type="ORF">GGQ88_000758</name>
</gene>
<feature type="domain" description="HTH luxR-type" evidence="1">
    <location>
        <begin position="186"/>
        <end position="243"/>
    </location>
</feature>
<protein>
    <submittedName>
        <fullName evidence="2">DNA-binding CsgD family transcriptional regulator</fullName>
    </submittedName>
</protein>
<accession>A0A7W6EUQ8</accession>
<evidence type="ECO:0000313" key="3">
    <source>
        <dbReference type="Proteomes" id="UP000562395"/>
    </source>
</evidence>
<dbReference type="InterPro" id="IPR000792">
    <property type="entry name" value="Tscrpt_reg_LuxR_C"/>
</dbReference>
<dbReference type="InterPro" id="IPR016032">
    <property type="entry name" value="Sig_transdc_resp-reg_C-effctor"/>
</dbReference>
<keyword evidence="2" id="KW-0238">DNA-binding</keyword>
<dbReference type="Proteomes" id="UP000562395">
    <property type="component" value="Unassembled WGS sequence"/>
</dbReference>
<dbReference type="EMBL" id="JACICY010000001">
    <property type="protein sequence ID" value="MBB3859518.1"/>
    <property type="molecule type" value="Genomic_DNA"/>
</dbReference>
<dbReference type="RefSeq" id="WP_183611751.1">
    <property type="nucleotide sequence ID" value="NZ_JACICY010000001.1"/>
</dbReference>
<dbReference type="InterPro" id="IPR036388">
    <property type="entry name" value="WH-like_DNA-bd_sf"/>
</dbReference>
<dbReference type="GO" id="GO:0003677">
    <property type="term" value="F:DNA binding"/>
    <property type="evidence" value="ECO:0007669"/>
    <property type="project" value="UniProtKB-KW"/>
</dbReference>
<organism evidence="2 3">
    <name type="scientific">Novosphingobium hassiacum</name>
    <dbReference type="NCBI Taxonomy" id="173676"/>
    <lineage>
        <taxon>Bacteria</taxon>
        <taxon>Pseudomonadati</taxon>
        <taxon>Pseudomonadota</taxon>
        <taxon>Alphaproteobacteria</taxon>
        <taxon>Sphingomonadales</taxon>
        <taxon>Sphingomonadaceae</taxon>
        <taxon>Novosphingobium</taxon>
    </lineage>
</organism>
<dbReference type="AlphaFoldDB" id="A0A7W6EUQ8"/>
<keyword evidence="3" id="KW-1185">Reference proteome</keyword>
<comment type="caution">
    <text evidence="2">The sequence shown here is derived from an EMBL/GenBank/DDBJ whole genome shotgun (WGS) entry which is preliminary data.</text>
</comment>
<sequence length="256" mass="27596">MHRVEADLGYHRFIGARIELDARRTLLVALYGSSLSEFDPQTDTLLADTLPHLAQSLTLGEDFSEMAQLQQLCGGALDAVAFGLVICTPEGMVRFANRAATKAMDGSHLLIAGDLLHVENRQDRVRLDQLLAGSSGPKTMTMRFGLGDRALDVVAFSDQKLAGARILLVSRPSALHSMSYDALCQIYGMTPAEAALATALATGQSIAEFAENRGVSISTVRTQMRQVLAKTGTKGQPDLVRQIWTSAIAACYRLTS</sequence>
<reference evidence="2 3" key="1">
    <citation type="submission" date="2020-08" db="EMBL/GenBank/DDBJ databases">
        <title>Genomic Encyclopedia of Type Strains, Phase IV (KMG-IV): sequencing the most valuable type-strain genomes for metagenomic binning, comparative biology and taxonomic classification.</title>
        <authorList>
            <person name="Goeker M."/>
        </authorList>
    </citation>
    <scope>NUCLEOTIDE SEQUENCE [LARGE SCALE GENOMIC DNA]</scope>
    <source>
        <strain evidence="2 3">DSM 14552</strain>
    </source>
</reference>
<dbReference type="SMART" id="SM00421">
    <property type="entry name" value="HTH_LUXR"/>
    <property type="match status" value="1"/>
</dbReference>
<dbReference type="GO" id="GO:0006355">
    <property type="term" value="P:regulation of DNA-templated transcription"/>
    <property type="evidence" value="ECO:0007669"/>
    <property type="project" value="InterPro"/>
</dbReference>
<evidence type="ECO:0000313" key="2">
    <source>
        <dbReference type="EMBL" id="MBB3859518.1"/>
    </source>
</evidence>